<evidence type="ECO:0000313" key="1">
    <source>
        <dbReference type="Proteomes" id="UP000887576"/>
    </source>
</evidence>
<name>A0AC34RJ29_9BILA</name>
<evidence type="ECO:0000313" key="2">
    <source>
        <dbReference type="WBParaSite" id="JU765_v2.g7222.t1"/>
    </source>
</evidence>
<reference evidence="2" key="1">
    <citation type="submission" date="2022-11" db="UniProtKB">
        <authorList>
            <consortium name="WormBaseParasite"/>
        </authorList>
    </citation>
    <scope>IDENTIFICATION</scope>
</reference>
<dbReference type="WBParaSite" id="JU765_v2.g7222.t1">
    <property type="protein sequence ID" value="JU765_v2.g7222.t1"/>
    <property type="gene ID" value="JU765_v2.g7222"/>
</dbReference>
<dbReference type="Proteomes" id="UP000887576">
    <property type="component" value="Unplaced"/>
</dbReference>
<sequence length="389" mass="44190">MDFDSYYSNDYAYSPVILKNASVWKNLLWRNHSNSCHLIQSTIPDKIDNSSFQLLFTILYLIVWLAAIFGNLCVIYVVSLKQVTLSSVRSVFICSLAVSDILMCLTSLPITAVSLFTRDWVFPRLFCKLSGVFQGGSVFISSFTLTAIAVDRYFFICYPVVEVISFSNAVAIVIFIWILGYCFAMPVGVFSEAEDYSPLCGLFCEETWPDADSGGVSRIRKVYGLFVLLIQFGLPMIISCVCYYLIGQVITEQIEKRKQQEVILPKNQQKFNNRKARSNKMMAAMVGGLVLAWLPMNLINLYRDFSSSEKGSEWFLLIFAACHVVAMTSAVWNPIIYSWFNPLFRDTVKTAFKKKYAQYRRRPTETPVDANRSNPSPHLQPNVLLTVSL</sequence>
<organism evidence="1 2">
    <name type="scientific">Panagrolaimus sp. JU765</name>
    <dbReference type="NCBI Taxonomy" id="591449"/>
    <lineage>
        <taxon>Eukaryota</taxon>
        <taxon>Metazoa</taxon>
        <taxon>Ecdysozoa</taxon>
        <taxon>Nematoda</taxon>
        <taxon>Chromadorea</taxon>
        <taxon>Rhabditida</taxon>
        <taxon>Tylenchina</taxon>
        <taxon>Panagrolaimomorpha</taxon>
        <taxon>Panagrolaimoidea</taxon>
        <taxon>Panagrolaimidae</taxon>
        <taxon>Panagrolaimus</taxon>
    </lineage>
</organism>
<protein>
    <submittedName>
        <fullName evidence="2">G-protein coupled receptors family 1 profile domain-containing protein</fullName>
    </submittedName>
</protein>
<accession>A0AC34RJ29</accession>
<proteinExistence type="predicted"/>